<evidence type="ECO:0000313" key="3">
    <source>
        <dbReference type="Proteomes" id="UP001054252"/>
    </source>
</evidence>
<evidence type="ECO:0000256" key="1">
    <source>
        <dbReference type="SAM" id="SignalP"/>
    </source>
</evidence>
<organism evidence="2 3">
    <name type="scientific">Rubroshorea leprosula</name>
    <dbReference type="NCBI Taxonomy" id="152421"/>
    <lineage>
        <taxon>Eukaryota</taxon>
        <taxon>Viridiplantae</taxon>
        <taxon>Streptophyta</taxon>
        <taxon>Embryophyta</taxon>
        <taxon>Tracheophyta</taxon>
        <taxon>Spermatophyta</taxon>
        <taxon>Magnoliopsida</taxon>
        <taxon>eudicotyledons</taxon>
        <taxon>Gunneridae</taxon>
        <taxon>Pentapetalae</taxon>
        <taxon>rosids</taxon>
        <taxon>malvids</taxon>
        <taxon>Malvales</taxon>
        <taxon>Dipterocarpaceae</taxon>
        <taxon>Rubroshorea</taxon>
    </lineage>
</organism>
<proteinExistence type="predicted"/>
<sequence>MASFNCFPLAFFMALSFSSINFGLAAGRLQQRPPLSPLPNVPAAIGLPPLPFIPTLPQPSLPSALPPLPTMLQPTLPTAPKVTLPPLPSIRTMPQPTLPTAQKSLCHHCL</sequence>
<name>A0AAV5IJI0_9ROSI</name>
<gene>
    <name evidence="2" type="ORF">SLEP1_g11044</name>
</gene>
<dbReference type="EMBL" id="BPVZ01000012">
    <property type="protein sequence ID" value="GKU97982.1"/>
    <property type="molecule type" value="Genomic_DNA"/>
</dbReference>
<dbReference type="PANTHER" id="PTHR48216:SF1">
    <property type="match status" value="1"/>
</dbReference>
<keyword evidence="1" id="KW-0732">Signal</keyword>
<comment type="caution">
    <text evidence="2">The sequence shown here is derived from an EMBL/GenBank/DDBJ whole genome shotgun (WGS) entry which is preliminary data.</text>
</comment>
<feature type="chain" id="PRO_5043629960" evidence="1">
    <location>
        <begin position="26"/>
        <end position="110"/>
    </location>
</feature>
<accession>A0AAV5IJI0</accession>
<keyword evidence="3" id="KW-1185">Reference proteome</keyword>
<dbReference type="AlphaFoldDB" id="A0AAV5IJI0"/>
<reference evidence="2 3" key="1">
    <citation type="journal article" date="2021" name="Commun. Biol.">
        <title>The genome of Shorea leprosula (Dipterocarpaceae) highlights the ecological relevance of drought in aseasonal tropical rainforests.</title>
        <authorList>
            <person name="Ng K.K.S."/>
            <person name="Kobayashi M.J."/>
            <person name="Fawcett J.A."/>
            <person name="Hatakeyama M."/>
            <person name="Paape T."/>
            <person name="Ng C.H."/>
            <person name="Ang C.C."/>
            <person name="Tnah L.H."/>
            <person name="Lee C.T."/>
            <person name="Nishiyama T."/>
            <person name="Sese J."/>
            <person name="O'Brien M.J."/>
            <person name="Copetti D."/>
            <person name="Mohd Noor M.I."/>
            <person name="Ong R.C."/>
            <person name="Putra M."/>
            <person name="Sireger I.Z."/>
            <person name="Indrioko S."/>
            <person name="Kosugi Y."/>
            <person name="Izuno A."/>
            <person name="Isagi Y."/>
            <person name="Lee S.L."/>
            <person name="Shimizu K.K."/>
        </authorList>
    </citation>
    <scope>NUCLEOTIDE SEQUENCE [LARGE SCALE GENOMIC DNA]</scope>
    <source>
        <strain evidence="2">214</strain>
    </source>
</reference>
<evidence type="ECO:0000313" key="2">
    <source>
        <dbReference type="EMBL" id="GKU97982.1"/>
    </source>
</evidence>
<protein>
    <submittedName>
        <fullName evidence="2">Uncharacterized protein</fullName>
    </submittedName>
</protein>
<dbReference type="PANTHER" id="PTHR48216">
    <property type="match status" value="1"/>
</dbReference>
<feature type="signal peptide" evidence="1">
    <location>
        <begin position="1"/>
        <end position="25"/>
    </location>
</feature>
<dbReference type="Proteomes" id="UP001054252">
    <property type="component" value="Unassembled WGS sequence"/>
</dbReference>